<name>A0A0N1P2Y6_9EURO</name>
<comment type="caution">
    <text evidence="1">The sequence shown here is derived from an EMBL/GenBank/DDBJ whole genome shotgun (WGS) entry which is preliminary data.</text>
</comment>
<gene>
    <name evidence="1" type="ORF">AB675_905</name>
</gene>
<organism evidence="1 2">
    <name type="scientific">Cyphellophora attinorum</name>
    <dbReference type="NCBI Taxonomy" id="1664694"/>
    <lineage>
        <taxon>Eukaryota</taxon>
        <taxon>Fungi</taxon>
        <taxon>Dikarya</taxon>
        <taxon>Ascomycota</taxon>
        <taxon>Pezizomycotina</taxon>
        <taxon>Eurotiomycetes</taxon>
        <taxon>Chaetothyriomycetidae</taxon>
        <taxon>Chaetothyriales</taxon>
        <taxon>Cyphellophoraceae</taxon>
        <taxon>Cyphellophora</taxon>
    </lineage>
</organism>
<keyword evidence="2" id="KW-1185">Reference proteome</keyword>
<dbReference type="RefSeq" id="XP_018006070.1">
    <property type="nucleotide sequence ID" value="XM_018149563.1"/>
</dbReference>
<protein>
    <submittedName>
        <fullName evidence="1">Uncharacterized protein</fullName>
    </submittedName>
</protein>
<evidence type="ECO:0000313" key="1">
    <source>
        <dbReference type="EMBL" id="KPI46107.1"/>
    </source>
</evidence>
<evidence type="ECO:0000313" key="2">
    <source>
        <dbReference type="Proteomes" id="UP000038010"/>
    </source>
</evidence>
<dbReference type="EMBL" id="LFJN01000001">
    <property type="protein sequence ID" value="KPI46107.1"/>
    <property type="molecule type" value="Genomic_DNA"/>
</dbReference>
<dbReference type="AlphaFoldDB" id="A0A0N1P2Y6"/>
<proteinExistence type="predicted"/>
<dbReference type="Proteomes" id="UP000038010">
    <property type="component" value="Unassembled WGS sequence"/>
</dbReference>
<dbReference type="GeneID" id="28741432"/>
<accession>A0A0N1P2Y6</accession>
<sequence length="360" mass="41837">MPRKPKPDPWQDFCLPSKRSPMIQKSGAAAGNLTLISKKPNLTLSHGPNKFDLMRLPSELRIEVYKKLLPRQWPGLWVRPRPKTSSADVSPFVHCRPPKAKDRATLVRLNGYGRKDWHAIRVLNNNWNPLQHEVALIAPLLNLAKASRTTRAEIIALLHNLSCYGIPRPIFLPSAVPNHSVITPFNLHTYLSQRFFTQVFAHHPKIDYLQLSGVHTHKVPTYWGTRYEVADLRLMKFILDNTHLERVVVIRQYSRFCEGYDIDQCSGEIAIVTEAGFEWHFAKGRHWYGGEILVDVELSKWESARRARAVKEWRGDKHNEDYDSSGTSKPDFHNGWRFRHKRYRNHQNDLAMRHFWGPLP</sequence>
<dbReference type="VEuPathDB" id="FungiDB:AB675_905"/>
<reference evidence="1 2" key="1">
    <citation type="submission" date="2015-06" db="EMBL/GenBank/DDBJ databases">
        <title>Draft genome of the ant-associated black yeast Phialophora attae CBS 131958.</title>
        <authorList>
            <person name="Moreno L.F."/>
            <person name="Stielow B.J."/>
            <person name="de Hoog S."/>
            <person name="Vicente V.A."/>
            <person name="Weiss V.A."/>
            <person name="de Vries M."/>
            <person name="Cruz L.M."/>
            <person name="Souza E.M."/>
        </authorList>
    </citation>
    <scope>NUCLEOTIDE SEQUENCE [LARGE SCALE GENOMIC DNA]</scope>
    <source>
        <strain evidence="1 2">CBS 131958</strain>
    </source>
</reference>